<dbReference type="OrthoDB" id="9802530at2"/>
<dbReference type="InterPro" id="IPR025054">
    <property type="entry name" value="DUF3991"/>
</dbReference>
<dbReference type="Gene3D" id="3.40.1360.10">
    <property type="match status" value="1"/>
</dbReference>
<protein>
    <submittedName>
        <fullName evidence="2">Toprim domain-containing protein</fullName>
    </submittedName>
</protein>
<organism evidence="2 3">
    <name type="scientific">Alkalibaculum bacchi</name>
    <dbReference type="NCBI Taxonomy" id="645887"/>
    <lineage>
        <taxon>Bacteria</taxon>
        <taxon>Bacillati</taxon>
        <taxon>Bacillota</taxon>
        <taxon>Clostridia</taxon>
        <taxon>Eubacteriales</taxon>
        <taxon>Eubacteriaceae</taxon>
        <taxon>Alkalibaculum</taxon>
    </lineage>
</organism>
<dbReference type="Pfam" id="PF13155">
    <property type="entry name" value="Toprim_2"/>
    <property type="match status" value="1"/>
</dbReference>
<dbReference type="Pfam" id="PF13154">
    <property type="entry name" value="DUF3991"/>
    <property type="match status" value="1"/>
</dbReference>
<keyword evidence="3" id="KW-1185">Reference proteome</keyword>
<evidence type="ECO:0000259" key="1">
    <source>
        <dbReference type="Pfam" id="PF13154"/>
    </source>
</evidence>
<accession>A0A366I024</accession>
<reference evidence="2 3" key="1">
    <citation type="submission" date="2018-06" db="EMBL/GenBank/DDBJ databases">
        <title>Genomic Encyclopedia of Type Strains, Phase IV (KMG-IV): sequencing the most valuable type-strain genomes for metagenomic binning, comparative biology and taxonomic classification.</title>
        <authorList>
            <person name="Goeker M."/>
        </authorList>
    </citation>
    <scope>NUCLEOTIDE SEQUENCE [LARGE SCALE GENOMIC DNA]</scope>
    <source>
        <strain evidence="2 3">DSM 22112</strain>
    </source>
</reference>
<dbReference type="GO" id="GO:0003677">
    <property type="term" value="F:DNA binding"/>
    <property type="evidence" value="ECO:0007669"/>
    <property type="project" value="InterPro"/>
</dbReference>
<gene>
    <name evidence="2" type="ORF">DES36_11945</name>
</gene>
<feature type="domain" description="DUF3991" evidence="1">
    <location>
        <begin position="129"/>
        <end position="194"/>
    </location>
</feature>
<dbReference type="SUPFAM" id="SSF57783">
    <property type="entry name" value="Zinc beta-ribbon"/>
    <property type="match status" value="1"/>
</dbReference>
<dbReference type="GO" id="GO:0008270">
    <property type="term" value="F:zinc ion binding"/>
    <property type="evidence" value="ECO:0007669"/>
    <property type="project" value="InterPro"/>
</dbReference>
<dbReference type="GO" id="GO:0006260">
    <property type="term" value="P:DNA replication"/>
    <property type="evidence" value="ECO:0007669"/>
    <property type="project" value="InterPro"/>
</dbReference>
<dbReference type="RefSeq" id="WP_113921532.1">
    <property type="nucleotide sequence ID" value="NZ_QNRX01000019.1"/>
</dbReference>
<name>A0A366I024_9FIRM</name>
<dbReference type="EMBL" id="QNRX01000019">
    <property type="protein sequence ID" value="RBP59320.1"/>
    <property type="molecule type" value="Genomic_DNA"/>
</dbReference>
<dbReference type="Proteomes" id="UP000253490">
    <property type="component" value="Unassembled WGS sequence"/>
</dbReference>
<dbReference type="InterPro" id="IPR036977">
    <property type="entry name" value="DNA_primase_Znf_CHC2"/>
</dbReference>
<proteinExistence type="predicted"/>
<comment type="caution">
    <text evidence="2">The sequence shown here is derived from an EMBL/GenBank/DDBJ whole genome shotgun (WGS) entry which is preliminary data.</text>
</comment>
<evidence type="ECO:0000313" key="2">
    <source>
        <dbReference type="EMBL" id="RBP59320.1"/>
    </source>
</evidence>
<dbReference type="AlphaFoldDB" id="A0A366I024"/>
<sequence>MGKIYSQKEINQAQLIDIVDYCLRNNIGIIKNSERYYRLVDHDSCVIDKKNNLFYWNSRSIGGNVINFIQEFEGVSFREAMQRLIGGAKEGIDLSNNINYKLHIKEKFTAKSFVYAKDKEVSSFYKARNYLINERKIDPKIVDDLHQEGLIKQDKYNNVLFLWKDNKKIVGCSEQGTIKSDKLKRGYWKSIQENSISDHGFNILIGKPKNLKFFESSIDLLSYATLNKKSLKDVHLISMEGLKYGVILNYIDKTEKLLDKGNINISLCVDNDIAAMNFIIHTIEILKEKKANYNIITEIPLNSTLAQKWDWNDQLKFFNKY</sequence>
<evidence type="ECO:0000313" key="3">
    <source>
        <dbReference type="Proteomes" id="UP000253490"/>
    </source>
</evidence>
<dbReference type="Gene3D" id="3.90.580.10">
    <property type="entry name" value="Zinc finger, CHC2-type domain"/>
    <property type="match status" value="1"/>
</dbReference>